<name>A0A7G9GS14_9FIRM</name>
<organism evidence="2 3">
    <name type="scientific">[Eubacterium] hominis</name>
    <dbReference type="NCBI Taxonomy" id="2764325"/>
    <lineage>
        <taxon>Bacteria</taxon>
        <taxon>Bacillati</taxon>
        <taxon>Bacillota</taxon>
        <taxon>Erysipelotrichia</taxon>
        <taxon>Erysipelotrichales</taxon>
        <taxon>Erysipelotrichaceae</taxon>
        <taxon>Amedibacillus</taxon>
    </lineage>
</organism>
<dbReference type="KEGG" id="ehn:H9Q80_06510"/>
<evidence type="ECO:0000259" key="1">
    <source>
        <dbReference type="Pfam" id="PF09346"/>
    </source>
</evidence>
<dbReference type="RefSeq" id="WP_117452648.1">
    <property type="nucleotide sequence ID" value="NZ_CP060636.1"/>
</dbReference>
<evidence type="ECO:0000313" key="3">
    <source>
        <dbReference type="Proteomes" id="UP000515856"/>
    </source>
</evidence>
<sequence>MIEHFDTIYTRNKGATNDDFKNLYAWLRGQNFPSQVVPEDYKTLISESNGGIFLYGEREYQFLALEEVIEYYDLYHFSEFMPFAYPFAMDGCGNFYIFNMRYDDASVYAVCAGDMGWEEDECYFVANSFKECLSQPKHWDE</sequence>
<dbReference type="Pfam" id="PF09346">
    <property type="entry name" value="SMI1_KNR4"/>
    <property type="match status" value="1"/>
</dbReference>
<dbReference type="EMBL" id="CP060636">
    <property type="protein sequence ID" value="QNM13596.1"/>
    <property type="molecule type" value="Genomic_DNA"/>
</dbReference>
<protein>
    <submittedName>
        <fullName evidence="2">SMI1/KNR4 family protein</fullName>
    </submittedName>
</protein>
<evidence type="ECO:0000313" key="2">
    <source>
        <dbReference type="EMBL" id="QNM13596.1"/>
    </source>
</evidence>
<accession>A0A7G9GS14</accession>
<reference evidence="2 3" key="1">
    <citation type="submission" date="2020-08" db="EMBL/GenBank/DDBJ databases">
        <authorList>
            <person name="Liu C."/>
            <person name="Sun Q."/>
        </authorList>
    </citation>
    <scope>NUCLEOTIDE SEQUENCE [LARGE SCALE GENOMIC DNA]</scope>
    <source>
        <strain evidence="2 3">NSJ-61</strain>
    </source>
</reference>
<dbReference type="Gene3D" id="3.40.1580.10">
    <property type="entry name" value="SMI1/KNR4-like"/>
    <property type="match status" value="1"/>
</dbReference>
<dbReference type="Proteomes" id="UP000515856">
    <property type="component" value="Chromosome"/>
</dbReference>
<proteinExistence type="predicted"/>
<feature type="domain" description="Knr4/Smi1-like" evidence="1">
    <location>
        <begin position="37"/>
        <end position="134"/>
    </location>
</feature>
<gene>
    <name evidence="2" type="ORF">H9Q80_06510</name>
</gene>
<keyword evidence="3" id="KW-1185">Reference proteome</keyword>
<dbReference type="SUPFAM" id="SSF160631">
    <property type="entry name" value="SMI1/KNR4-like"/>
    <property type="match status" value="1"/>
</dbReference>
<dbReference type="AlphaFoldDB" id="A0A7G9GS14"/>
<dbReference type="InterPro" id="IPR037883">
    <property type="entry name" value="Knr4/Smi1-like_sf"/>
</dbReference>
<dbReference type="InterPro" id="IPR018958">
    <property type="entry name" value="Knr4/Smi1-like_dom"/>
</dbReference>